<proteinExistence type="predicted"/>
<dbReference type="PANTHER" id="PTHR13061">
    <property type="entry name" value="DYNACTIN SUBUNIT P25"/>
    <property type="match status" value="1"/>
</dbReference>
<dbReference type="Proteomes" id="UP001138921">
    <property type="component" value="Unassembled WGS sequence"/>
</dbReference>
<dbReference type="InterPro" id="IPR011004">
    <property type="entry name" value="Trimer_LpxA-like_sf"/>
</dbReference>
<dbReference type="PANTHER" id="PTHR13061:SF29">
    <property type="entry name" value="GAMMA CARBONIC ANHYDRASE-LIKE 1, MITOCHONDRIAL-RELATED"/>
    <property type="match status" value="1"/>
</dbReference>
<dbReference type="InterPro" id="IPR018357">
    <property type="entry name" value="Hexapep_transf_CS"/>
</dbReference>
<sequence>MPVYSFEGIVPVVDPSTYLHPTAVLIGDVTIGPRCYIGPGASLRGDFGRIAVIGDASVQDNCTLHTGAGSDCVVGRGATVGHGAILHGCTVGENALIGMNAVVLDGAVIGDDSLVAALSLVKNEVVTPPRSLIAGNPAKVIKEMPEAAIIWRNNGDGEYQRLADRSLADLVECEPLRAAEPERKRNAGQARAVRLSTGTK</sequence>
<dbReference type="GO" id="GO:0016746">
    <property type="term" value="F:acyltransferase activity"/>
    <property type="evidence" value="ECO:0007669"/>
    <property type="project" value="UniProtKB-KW"/>
</dbReference>
<keyword evidence="2" id="KW-0677">Repeat</keyword>
<feature type="region of interest" description="Disordered" evidence="4">
    <location>
        <begin position="181"/>
        <end position="200"/>
    </location>
</feature>
<dbReference type="RefSeq" id="WP_214386111.1">
    <property type="nucleotide sequence ID" value="NZ_JAFLWW010000001.1"/>
</dbReference>
<reference evidence="5" key="2">
    <citation type="submission" date="2021-03" db="EMBL/GenBank/DDBJ databases">
        <authorList>
            <person name="Artuso I."/>
            <person name="Turrini P."/>
            <person name="Pirolo M."/>
            <person name="Lugli G.A."/>
            <person name="Ventura M."/>
            <person name="Visca P."/>
        </authorList>
    </citation>
    <scope>NUCLEOTIDE SEQUENCE</scope>
    <source>
        <strain evidence="5">LMG 26462</strain>
    </source>
</reference>
<reference evidence="5" key="1">
    <citation type="journal article" date="2021" name="Microorganisms">
        <title>Phylogenomic Reconstruction and Metabolic Potential of the Genus Aminobacter.</title>
        <authorList>
            <person name="Artuso I."/>
            <person name="Turrini P."/>
            <person name="Pirolo M."/>
            <person name="Lugli G.A."/>
            <person name="Ventura M."/>
            <person name="Visca P."/>
        </authorList>
    </citation>
    <scope>NUCLEOTIDE SEQUENCE</scope>
    <source>
        <strain evidence="5">LMG 26462</strain>
    </source>
</reference>
<dbReference type="AlphaFoldDB" id="A0A9X1D4J4"/>
<dbReference type="Gene3D" id="2.160.10.10">
    <property type="entry name" value="Hexapeptide repeat proteins"/>
    <property type="match status" value="1"/>
</dbReference>
<dbReference type="InterPro" id="IPR001451">
    <property type="entry name" value="Hexapep"/>
</dbReference>
<accession>A0A9X1D4J4</accession>
<keyword evidence="1" id="KW-0808">Transferase</keyword>
<gene>
    <name evidence="5" type="ORF">J1C56_03830</name>
</gene>
<dbReference type="InterPro" id="IPR050484">
    <property type="entry name" value="Transf_Hexapept/Carb_Anhydrase"/>
</dbReference>
<evidence type="ECO:0000313" key="6">
    <source>
        <dbReference type="Proteomes" id="UP001138921"/>
    </source>
</evidence>
<dbReference type="SUPFAM" id="SSF51161">
    <property type="entry name" value="Trimeric LpxA-like enzymes"/>
    <property type="match status" value="1"/>
</dbReference>
<keyword evidence="3" id="KW-0012">Acyltransferase</keyword>
<dbReference type="Pfam" id="PF00132">
    <property type="entry name" value="Hexapep"/>
    <property type="match status" value="2"/>
</dbReference>
<organism evidence="5 6">
    <name type="scientific">Aminobacter anthyllidis</name>
    <dbReference type="NCBI Taxonomy" id="1035067"/>
    <lineage>
        <taxon>Bacteria</taxon>
        <taxon>Pseudomonadati</taxon>
        <taxon>Pseudomonadota</taxon>
        <taxon>Alphaproteobacteria</taxon>
        <taxon>Hyphomicrobiales</taxon>
        <taxon>Phyllobacteriaceae</taxon>
        <taxon>Aminobacter</taxon>
    </lineage>
</organism>
<evidence type="ECO:0000256" key="3">
    <source>
        <dbReference type="ARBA" id="ARBA00023315"/>
    </source>
</evidence>
<keyword evidence="6" id="KW-1185">Reference proteome</keyword>
<evidence type="ECO:0000313" key="5">
    <source>
        <dbReference type="EMBL" id="MBT1154713.1"/>
    </source>
</evidence>
<evidence type="ECO:0000256" key="4">
    <source>
        <dbReference type="SAM" id="MobiDB-lite"/>
    </source>
</evidence>
<protein>
    <submittedName>
        <fullName evidence="5">Phenylacetic acid degradation protein PaaY</fullName>
    </submittedName>
</protein>
<comment type="caution">
    <text evidence="5">The sequence shown here is derived from an EMBL/GenBank/DDBJ whole genome shotgun (WGS) entry which is preliminary data.</text>
</comment>
<dbReference type="PROSITE" id="PS00101">
    <property type="entry name" value="HEXAPEP_TRANSFERASES"/>
    <property type="match status" value="1"/>
</dbReference>
<dbReference type="EMBL" id="JAFLWW010000001">
    <property type="protein sequence ID" value="MBT1154713.1"/>
    <property type="molecule type" value="Genomic_DNA"/>
</dbReference>
<name>A0A9X1D4J4_9HYPH</name>
<evidence type="ECO:0000256" key="2">
    <source>
        <dbReference type="ARBA" id="ARBA00022737"/>
    </source>
</evidence>
<evidence type="ECO:0000256" key="1">
    <source>
        <dbReference type="ARBA" id="ARBA00022679"/>
    </source>
</evidence>